<comment type="catalytic activity">
    <reaction evidence="1">
        <text>a uridine in mRNA = a pseudouridine in mRNA</text>
        <dbReference type="Rhea" id="RHEA:56644"/>
        <dbReference type="Rhea" id="RHEA-COMP:14658"/>
        <dbReference type="Rhea" id="RHEA-COMP:14659"/>
        <dbReference type="ChEBI" id="CHEBI:65314"/>
        <dbReference type="ChEBI" id="CHEBI:65315"/>
    </reaction>
</comment>
<dbReference type="Proteomes" id="UP000736335">
    <property type="component" value="Unassembled WGS sequence"/>
</dbReference>
<dbReference type="OrthoDB" id="9995526at2759"/>
<dbReference type="GO" id="GO:0160148">
    <property type="term" value="F:tRNA pseudouridine(55) synthase activity"/>
    <property type="evidence" value="ECO:0007669"/>
    <property type="project" value="UniProtKB-EC"/>
</dbReference>
<evidence type="ECO:0000313" key="8">
    <source>
        <dbReference type="Proteomes" id="UP000736335"/>
    </source>
</evidence>
<evidence type="ECO:0000256" key="4">
    <source>
        <dbReference type="ARBA" id="ARBA00022694"/>
    </source>
</evidence>
<reference evidence="7" key="2">
    <citation type="submission" date="2020-11" db="EMBL/GenBank/DDBJ databases">
        <authorList>
            <consortium name="DOE Joint Genome Institute"/>
            <person name="Kuo A."/>
            <person name="Miyauchi S."/>
            <person name="Kiss E."/>
            <person name="Drula E."/>
            <person name="Kohler A."/>
            <person name="Sanchez-Garcia M."/>
            <person name="Andreopoulos B."/>
            <person name="Barry K.W."/>
            <person name="Bonito G."/>
            <person name="Buee M."/>
            <person name="Carver A."/>
            <person name="Chen C."/>
            <person name="Cichocki N."/>
            <person name="Clum A."/>
            <person name="Culley D."/>
            <person name="Crous P.W."/>
            <person name="Fauchery L."/>
            <person name="Girlanda M."/>
            <person name="Hayes R."/>
            <person name="Keri Z."/>
            <person name="Labutti K."/>
            <person name="Lipzen A."/>
            <person name="Lombard V."/>
            <person name="Magnuson J."/>
            <person name="Maillard F."/>
            <person name="Morin E."/>
            <person name="Murat C."/>
            <person name="Nolan M."/>
            <person name="Ohm R."/>
            <person name="Pangilinan J."/>
            <person name="Pereira M."/>
            <person name="Perotto S."/>
            <person name="Peter M."/>
            <person name="Riley R."/>
            <person name="Sitrit Y."/>
            <person name="Stielow B."/>
            <person name="Szollosi G."/>
            <person name="Zifcakova L."/>
            <person name="Stursova M."/>
            <person name="Spatafora J.W."/>
            <person name="Tedersoo L."/>
            <person name="Vaario L.-M."/>
            <person name="Yamada A."/>
            <person name="Yan M."/>
            <person name="Wang P."/>
            <person name="Xu J."/>
            <person name="Bruns T."/>
            <person name="Baldrian P."/>
            <person name="Vilgalys R."/>
            <person name="Henrissat B."/>
            <person name="Grigoriev I.V."/>
            <person name="Hibbett D."/>
            <person name="Nagy L.G."/>
            <person name="Martin F.M."/>
        </authorList>
    </citation>
    <scope>NUCLEOTIDE SEQUENCE</scope>
    <source>
        <strain evidence="7">UH-Tt-Lm1</strain>
    </source>
</reference>
<gene>
    <name evidence="7" type="ORF">BJ322DRAFT_1039927</name>
</gene>
<protein>
    <recommendedName>
        <fullName evidence="3">tRNA pseudouridine(55) synthase</fullName>
        <ecNumber evidence="3">5.4.99.25</ecNumber>
    </recommendedName>
</protein>
<dbReference type="AlphaFoldDB" id="A0A9P6HNC8"/>
<comment type="similarity">
    <text evidence="2">Belongs to the pseudouridine synthase TruB family.</text>
</comment>
<accession>A0A9P6HNC8</accession>
<keyword evidence="5" id="KW-0413">Isomerase</keyword>
<evidence type="ECO:0000313" key="7">
    <source>
        <dbReference type="EMBL" id="KAF9791138.1"/>
    </source>
</evidence>
<comment type="caution">
    <text evidence="7">The sequence shown here is derived from an EMBL/GenBank/DDBJ whole genome shotgun (WGS) entry which is preliminary data.</text>
</comment>
<dbReference type="SUPFAM" id="SSF55120">
    <property type="entry name" value="Pseudouridine synthase"/>
    <property type="match status" value="1"/>
</dbReference>
<dbReference type="EC" id="5.4.99.25" evidence="3"/>
<name>A0A9P6HNC8_9AGAM</name>
<keyword evidence="4" id="KW-0819">tRNA processing</keyword>
<dbReference type="Pfam" id="PF01509">
    <property type="entry name" value="TruB_N"/>
    <property type="match status" value="1"/>
</dbReference>
<proteinExistence type="inferred from homology"/>
<dbReference type="InterPro" id="IPR020103">
    <property type="entry name" value="PsdUridine_synth_cat_dom_sf"/>
</dbReference>
<dbReference type="PANTHER" id="PTHR13767">
    <property type="entry name" value="TRNA-PSEUDOURIDINE SYNTHASE"/>
    <property type="match status" value="1"/>
</dbReference>
<evidence type="ECO:0000256" key="3">
    <source>
        <dbReference type="ARBA" id="ARBA00012787"/>
    </source>
</evidence>
<dbReference type="GO" id="GO:0005634">
    <property type="term" value="C:nucleus"/>
    <property type="evidence" value="ECO:0007669"/>
    <property type="project" value="TreeGrafter"/>
</dbReference>
<dbReference type="InterPro" id="IPR014780">
    <property type="entry name" value="tRNA_psdUridine_synth_TruB"/>
</dbReference>
<keyword evidence="8" id="KW-1185">Reference proteome</keyword>
<evidence type="ECO:0000259" key="6">
    <source>
        <dbReference type="Pfam" id="PF01509"/>
    </source>
</evidence>
<organism evidence="7 8">
    <name type="scientific">Thelephora terrestris</name>
    <dbReference type="NCBI Taxonomy" id="56493"/>
    <lineage>
        <taxon>Eukaryota</taxon>
        <taxon>Fungi</taxon>
        <taxon>Dikarya</taxon>
        <taxon>Basidiomycota</taxon>
        <taxon>Agaricomycotina</taxon>
        <taxon>Agaricomycetes</taxon>
        <taxon>Thelephorales</taxon>
        <taxon>Thelephoraceae</taxon>
        <taxon>Thelephora</taxon>
    </lineage>
</organism>
<dbReference type="Gene3D" id="3.30.2350.10">
    <property type="entry name" value="Pseudouridine synthase"/>
    <property type="match status" value="1"/>
</dbReference>
<reference evidence="7" key="1">
    <citation type="journal article" date="2020" name="Nat. Commun.">
        <title>Large-scale genome sequencing of mycorrhizal fungi provides insights into the early evolution of symbiotic traits.</title>
        <authorList>
            <person name="Miyauchi S."/>
            <person name="Kiss E."/>
            <person name="Kuo A."/>
            <person name="Drula E."/>
            <person name="Kohler A."/>
            <person name="Sanchez-Garcia M."/>
            <person name="Morin E."/>
            <person name="Andreopoulos B."/>
            <person name="Barry K.W."/>
            <person name="Bonito G."/>
            <person name="Buee M."/>
            <person name="Carver A."/>
            <person name="Chen C."/>
            <person name="Cichocki N."/>
            <person name="Clum A."/>
            <person name="Culley D."/>
            <person name="Crous P.W."/>
            <person name="Fauchery L."/>
            <person name="Girlanda M."/>
            <person name="Hayes R.D."/>
            <person name="Keri Z."/>
            <person name="LaButti K."/>
            <person name="Lipzen A."/>
            <person name="Lombard V."/>
            <person name="Magnuson J."/>
            <person name="Maillard F."/>
            <person name="Murat C."/>
            <person name="Nolan M."/>
            <person name="Ohm R.A."/>
            <person name="Pangilinan J."/>
            <person name="Pereira M.F."/>
            <person name="Perotto S."/>
            <person name="Peter M."/>
            <person name="Pfister S."/>
            <person name="Riley R."/>
            <person name="Sitrit Y."/>
            <person name="Stielow J.B."/>
            <person name="Szollosi G."/>
            <person name="Zifcakova L."/>
            <person name="Stursova M."/>
            <person name="Spatafora J.W."/>
            <person name="Tedersoo L."/>
            <person name="Vaario L.M."/>
            <person name="Yamada A."/>
            <person name="Yan M."/>
            <person name="Wang P."/>
            <person name="Xu J."/>
            <person name="Bruns T."/>
            <person name="Baldrian P."/>
            <person name="Vilgalys R."/>
            <person name="Dunand C."/>
            <person name="Henrissat B."/>
            <person name="Grigoriev I.V."/>
            <person name="Hibbett D."/>
            <person name="Nagy L.G."/>
            <person name="Martin F.M."/>
        </authorList>
    </citation>
    <scope>NUCLEOTIDE SEQUENCE</scope>
    <source>
        <strain evidence="7">UH-Tt-Lm1</strain>
    </source>
</reference>
<evidence type="ECO:0000256" key="5">
    <source>
        <dbReference type="ARBA" id="ARBA00023235"/>
    </source>
</evidence>
<dbReference type="GO" id="GO:0003723">
    <property type="term" value="F:RNA binding"/>
    <property type="evidence" value="ECO:0007669"/>
    <property type="project" value="InterPro"/>
</dbReference>
<feature type="domain" description="Pseudouridine synthase II N-terminal" evidence="6">
    <location>
        <begin position="69"/>
        <end position="205"/>
    </location>
</feature>
<evidence type="ECO:0000256" key="2">
    <source>
        <dbReference type="ARBA" id="ARBA00008999"/>
    </source>
</evidence>
<dbReference type="EMBL" id="WIUZ02000002">
    <property type="protein sequence ID" value="KAF9791138.1"/>
    <property type="molecule type" value="Genomic_DNA"/>
</dbReference>
<dbReference type="HAMAP" id="MF_01080">
    <property type="entry name" value="TruB_bact"/>
    <property type="match status" value="1"/>
</dbReference>
<dbReference type="NCBIfam" id="TIGR00431">
    <property type="entry name" value="TruB"/>
    <property type="match status" value="1"/>
</dbReference>
<dbReference type="PANTHER" id="PTHR13767:SF2">
    <property type="entry name" value="PSEUDOURIDYLATE SYNTHASE TRUB1"/>
    <property type="match status" value="1"/>
</dbReference>
<evidence type="ECO:0000256" key="1">
    <source>
        <dbReference type="ARBA" id="ARBA00001166"/>
    </source>
</evidence>
<sequence>MPKDSLPPLPLSGLFAVAKPSGPTSMAIINDVKDLVNTSPLFVERGKLAAHKEGKNEKQKRRKWKSNKDMVKIGQGGTLDPLADGVLVVGIGRGTKKLSEFLDCVKEYKTTCLLGCETDSYDCQGAQVRVAPWRHVTREMVENALPVFRGQIEQTPPIFSALKMDGKPLYEYARSGTPLPRKIEKRPVTIHSLEIEEWLGSDHSFRYPEQVLSEDQRQALEKTLRSVQEDARVVDEPEEPVEDDRAPTAFVLRMKVSGGTYVRSIVHDLGHAVGSAAHVVTLTRSRQGRFTLEPTEGDMGCISWDVFKAAKEDAGPADEGGYTAWEREVLDKIETIDTSVTTASGAKRGQSSS</sequence>
<dbReference type="GO" id="GO:0006400">
    <property type="term" value="P:tRNA modification"/>
    <property type="evidence" value="ECO:0007669"/>
    <property type="project" value="TreeGrafter"/>
</dbReference>
<dbReference type="GO" id="GO:1990481">
    <property type="term" value="P:mRNA pseudouridine synthesis"/>
    <property type="evidence" value="ECO:0007669"/>
    <property type="project" value="TreeGrafter"/>
</dbReference>
<dbReference type="InterPro" id="IPR002501">
    <property type="entry name" value="PsdUridine_synth_N"/>
</dbReference>